<dbReference type="Gene3D" id="2.30.30.40">
    <property type="entry name" value="SH3 Domains"/>
    <property type="match status" value="1"/>
</dbReference>
<dbReference type="Gene3D" id="1.20.1270.60">
    <property type="entry name" value="Arfaptin homology (AH) domain/BAR domain"/>
    <property type="match status" value="1"/>
</dbReference>
<dbReference type="Pfam" id="PF07653">
    <property type="entry name" value="SH3_2"/>
    <property type="match status" value="1"/>
</dbReference>
<dbReference type="InterPro" id="IPR001452">
    <property type="entry name" value="SH3_domain"/>
</dbReference>
<evidence type="ECO:0000313" key="5">
    <source>
        <dbReference type="EMBL" id="OVF06884.1"/>
    </source>
</evidence>
<dbReference type="InterPro" id="IPR004148">
    <property type="entry name" value="BAR_dom"/>
</dbReference>
<dbReference type="GO" id="GO:1990528">
    <property type="term" value="C:Rvs161p-Rvs167p complex"/>
    <property type="evidence" value="ECO:0007669"/>
    <property type="project" value="TreeGrafter"/>
</dbReference>
<dbReference type="GO" id="GO:0031097">
    <property type="term" value="C:medial cortex"/>
    <property type="evidence" value="ECO:0007669"/>
    <property type="project" value="TreeGrafter"/>
</dbReference>
<dbReference type="PANTHER" id="PTHR47174">
    <property type="entry name" value="BRIDGING INTEGRATOR 3"/>
    <property type="match status" value="1"/>
</dbReference>
<protein>
    <recommendedName>
        <fullName evidence="7">SH3 domain-containing protein</fullName>
    </recommendedName>
</protein>
<dbReference type="PANTHER" id="PTHR47174:SF1">
    <property type="entry name" value="REDUCED VIABILITY UPON STARVATION PROTEIN 167"/>
    <property type="match status" value="1"/>
</dbReference>
<evidence type="ECO:0000259" key="3">
    <source>
        <dbReference type="PROSITE" id="PS50002"/>
    </source>
</evidence>
<proteinExistence type="predicted"/>
<comment type="caution">
    <text evidence="5">The sequence shown here is derived from an EMBL/GenBank/DDBJ whole genome shotgun (WGS) entry which is preliminary data.</text>
</comment>
<dbReference type="GO" id="GO:0030479">
    <property type="term" value="C:actin cortical patch"/>
    <property type="evidence" value="ECO:0007669"/>
    <property type="project" value="TreeGrafter"/>
</dbReference>
<feature type="domain" description="SH3" evidence="3">
    <location>
        <begin position="317"/>
        <end position="375"/>
    </location>
</feature>
<dbReference type="PROSITE" id="PS51021">
    <property type="entry name" value="BAR"/>
    <property type="match status" value="1"/>
</dbReference>
<dbReference type="InterPro" id="IPR036028">
    <property type="entry name" value="SH3-like_dom_sf"/>
</dbReference>
<evidence type="ECO:0008006" key="7">
    <source>
        <dbReference type="Google" id="ProtNLM"/>
    </source>
</evidence>
<evidence type="ECO:0000313" key="6">
    <source>
        <dbReference type="Proteomes" id="UP000195602"/>
    </source>
</evidence>
<reference evidence="5 6" key="1">
    <citation type="submission" date="2017-04" db="EMBL/GenBank/DDBJ databases">
        <title>Draft genome of the yeast Clavispora lusitaniae type strain CBS 6936.</title>
        <authorList>
            <person name="Durrens P."/>
            <person name="Klopp C."/>
            <person name="Biteau N."/>
            <person name="Fitton-Ouhabi V."/>
            <person name="Dementhon K."/>
            <person name="Accoceberry I."/>
            <person name="Sherman D.J."/>
            <person name="Noel T."/>
        </authorList>
    </citation>
    <scope>NUCLEOTIDE SEQUENCE [LARGE SCALE GENOMIC DNA]</scope>
    <source>
        <strain evidence="5 6">CBS 6936</strain>
    </source>
</reference>
<dbReference type="GO" id="GO:0008289">
    <property type="term" value="F:lipid binding"/>
    <property type="evidence" value="ECO:0007669"/>
    <property type="project" value="TreeGrafter"/>
</dbReference>
<name>A0AA91PWP4_CLALS</name>
<dbReference type="Pfam" id="PF03114">
    <property type="entry name" value="BAR"/>
    <property type="match status" value="1"/>
</dbReference>
<evidence type="ECO:0000256" key="2">
    <source>
        <dbReference type="PROSITE-ProRule" id="PRU00192"/>
    </source>
</evidence>
<dbReference type="Proteomes" id="UP000195602">
    <property type="component" value="Unassembled WGS sequence"/>
</dbReference>
<feature type="domain" description="BAR" evidence="4">
    <location>
        <begin position="39"/>
        <end position="267"/>
    </location>
</feature>
<dbReference type="InterPro" id="IPR027267">
    <property type="entry name" value="AH/BAR_dom_sf"/>
</dbReference>
<dbReference type="KEGG" id="clus:A9F13_17g01045"/>
<dbReference type="GO" id="GO:0043332">
    <property type="term" value="C:mating projection tip"/>
    <property type="evidence" value="ECO:0007669"/>
    <property type="project" value="TreeGrafter"/>
</dbReference>
<dbReference type="GO" id="GO:0097320">
    <property type="term" value="P:plasma membrane tubulation"/>
    <property type="evidence" value="ECO:0007669"/>
    <property type="project" value="TreeGrafter"/>
</dbReference>
<dbReference type="GO" id="GO:0006897">
    <property type="term" value="P:endocytosis"/>
    <property type="evidence" value="ECO:0007669"/>
    <property type="project" value="InterPro"/>
</dbReference>
<keyword evidence="1 2" id="KW-0728">SH3 domain</keyword>
<evidence type="ECO:0000256" key="1">
    <source>
        <dbReference type="ARBA" id="ARBA00022443"/>
    </source>
</evidence>
<organism evidence="5 6">
    <name type="scientific">Clavispora lusitaniae</name>
    <name type="common">Candida lusitaniae</name>
    <dbReference type="NCBI Taxonomy" id="36911"/>
    <lineage>
        <taxon>Eukaryota</taxon>
        <taxon>Fungi</taxon>
        <taxon>Dikarya</taxon>
        <taxon>Ascomycota</taxon>
        <taxon>Saccharomycotina</taxon>
        <taxon>Pichiomycetes</taxon>
        <taxon>Metschnikowiaceae</taxon>
        <taxon>Clavispora</taxon>
    </lineage>
</organism>
<gene>
    <name evidence="5" type="ORF">A9F13_17g01045</name>
</gene>
<dbReference type="EMBL" id="LYUB02000017">
    <property type="protein sequence ID" value="OVF06884.1"/>
    <property type="molecule type" value="Genomic_DNA"/>
</dbReference>
<evidence type="ECO:0000259" key="4">
    <source>
        <dbReference type="PROSITE" id="PS51021"/>
    </source>
</evidence>
<dbReference type="SMART" id="SM00326">
    <property type="entry name" value="SH3"/>
    <property type="match status" value="1"/>
</dbReference>
<sequence length="375" mass="43215">MTNREGIKRFLSKFVTPPSESSYKVGISYEGLKRAPQFLRQAMRLATSTVDEEFEELLLQLNAIESHGKKVLKIMSSYQDSVNAWLIHMERIVSNVKSIFEVDDDTESQKHILKRTIHYEKVIESLRLSIDEIFNTVPVVLAERVKILLAHISVLRGEIRKRDIALVDYDKIYDKFDTMSISKAAGNMTMKQSQQYFATERKMELSKLEYEKHNMALKKELPCFIYFAKSFMKEAFTFIFYTQINVANQIDSDLRLLQDEFATDIIEPSIKEFGEKLVEEFNENNLFEQPKVTLVASTEASPCGEKNATNTIIHPVASLGYYRAAFKFTAQEVNDLSFKKGDVVKVIEKKGEWWKGELNGKSGMFPSNYVKKLVE</sequence>
<dbReference type="FunFam" id="2.30.30.40:FF:000072">
    <property type="entry name" value="Unconventional Myosin IB"/>
    <property type="match status" value="1"/>
</dbReference>
<dbReference type="SUPFAM" id="SSF50044">
    <property type="entry name" value="SH3-domain"/>
    <property type="match status" value="1"/>
</dbReference>
<dbReference type="SUPFAM" id="SSF103657">
    <property type="entry name" value="BAR/IMD domain-like"/>
    <property type="match status" value="1"/>
</dbReference>
<accession>A0AA91PWP4</accession>
<dbReference type="AlphaFoldDB" id="A0AA91PWP4"/>
<dbReference type="InterPro" id="IPR046982">
    <property type="entry name" value="BIN3/RVS161-like"/>
</dbReference>
<dbReference type="PROSITE" id="PS50002">
    <property type="entry name" value="SH3"/>
    <property type="match status" value="1"/>
</dbReference>
<dbReference type="GO" id="GO:0051666">
    <property type="term" value="P:actin cortical patch localization"/>
    <property type="evidence" value="ECO:0007669"/>
    <property type="project" value="InterPro"/>
</dbReference>
<dbReference type="PRINTS" id="PR00452">
    <property type="entry name" value="SH3DOMAIN"/>
</dbReference>